<evidence type="ECO:0000313" key="1">
    <source>
        <dbReference type="EMBL" id="KPX96801.1"/>
    </source>
</evidence>
<evidence type="ECO:0008006" key="3">
    <source>
        <dbReference type="Google" id="ProtNLM"/>
    </source>
</evidence>
<organism evidence="1 2">
    <name type="scientific">Pseudomonas amygdali pv. mori</name>
    <dbReference type="NCBI Taxonomy" id="34065"/>
    <lineage>
        <taxon>Bacteria</taxon>
        <taxon>Pseudomonadati</taxon>
        <taxon>Pseudomonadota</taxon>
        <taxon>Gammaproteobacteria</taxon>
        <taxon>Pseudomonadales</taxon>
        <taxon>Pseudomonadaceae</taxon>
        <taxon>Pseudomonas</taxon>
        <taxon>Pseudomonas amygdali</taxon>
    </lineage>
</organism>
<accession>A0A0Q0A030</accession>
<gene>
    <name evidence="1" type="ORF">ALO63_04086</name>
</gene>
<dbReference type="SUPFAM" id="SSF52402">
    <property type="entry name" value="Adenine nucleotide alpha hydrolases-like"/>
    <property type="match status" value="1"/>
</dbReference>
<dbReference type="Proteomes" id="UP000050420">
    <property type="component" value="Unassembled WGS sequence"/>
</dbReference>
<dbReference type="InterPro" id="IPR014729">
    <property type="entry name" value="Rossmann-like_a/b/a_fold"/>
</dbReference>
<dbReference type="AlphaFoldDB" id="A0A0Q0A030"/>
<sequence length="458" mass="50258">MRRHSVICRLGKTDDQDLVLLEAGSVATNIQFIDGDGLLRYGIGQAIEQLADLGLSPGETAVDLALLAATLTAADTRISRDTESENAWTREIDLYVPVANPAAWADASDMLASTLKFLTGDRWRLVFRERPLGVDELSPAPESLRTDESDSVCLFSGGMDSFIGAINLLGAGSKPLLVSHYWDTNSTSTYQNDCRAALQERFSQTSINHVQARVGFPNDLVEGGGSEDTLRARSFLFFALAAMAAEAIGDSITIHVPENGLISLNVPLDPRRLGACSTRTTHPYYMARVNELFARLGLSTKLFNMFSHLTKGQMAEQCLDQAFLADHVHLTMSCSSPGKARYHPDPSNRSPKHCGFCVPCIIRRAAIHRGCGPDQTRYVIPDLHAQALDTNRADGEHVRSFQLAIARLKRAPHRAKFSIHEPGPLIDHPQSLHAFEQVYRDGLLEVDDYLEGVIAIPL</sequence>
<dbReference type="Gene3D" id="3.40.50.620">
    <property type="entry name" value="HUPs"/>
    <property type="match status" value="1"/>
</dbReference>
<reference evidence="1 2" key="1">
    <citation type="submission" date="2015-09" db="EMBL/GenBank/DDBJ databases">
        <title>Genome announcement of multiple Pseudomonas syringae strains.</title>
        <authorList>
            <person name="Thakur S."/>
            <person name="Wang P.W."/>
            <person name="Gong Y."/>
            <person name="Weir B.S."/>
            <person name="Guttman D.S."/>
        </authorList>
    </citation>
    <scope>NUCLEOTIDE SEQUENCE [LARGE SCALE GENOMIC DNA]</scope>
    <source>
        <strain evidence="1 2">ICMP4331</strain>
    </source>
</reference>
<proteinExistence type="predicted"/>
<dbReference type="PATRIC" id="fig|34065.5.peg.5963"/>
<protein>
    <recommendedName>
        <fullName evidence="3">7-cyano-7-deazaguanine synthase</fullName>
    </recommendedName>
</protein>
<dbReference type="NCBIfam" id="NF041925">
    <property type="entry name" value="QatC"/>
    <property type="match status" value="1"/>
</dbReference>
<evidence type="ECO:0000313" key="2">
    <source>
        <dbReference type="Proteomes" id="UP000050420"/>
    </source>
</evidence>
<name>A0A0Q0A030_PSEA0</name>
<dbReference type="EMBL" id="LJQU01000206">
    <property type="protein sequence ID" value="KPX96801.1"/>
    <property type="molecule type" value="Genomic_DNA"/>
</dbReference>
<dbReference type="InterPro" id="IPR049676">
    <property type="entry name" value="QatC"/>
</dbReference>
<comment type="caution">
    <text evidence="1">The sequence shown here is derived from an EMBL/GenBank/DDBJ whole genome shotgun (WGS) entry which is preliminary data.</text>
</comment>